<dbReference type="NCBIfam" id="NF009007">
    <property type="entry name" value="PRK12352.1"/>
    <property type="match status" value="1"/>
</dbReference>
<dbReference type="AlphaFoldDB" id="A0A382EDF0"/>
<dbReference type="PRINTS" id="PR01469">
    <property type="entry name" value="CARBMTKINASE"/>
</dbReference>
<dbReference type="PANTHER" id="PTHR30409:SF1">
    <property type="entry name" value="CARBAMATE KINASE-RELATED"/>
    <property type="match status" value="1"/>
</dbReference>
<dbReference type="GO" id="GO:0005829">
    <property type="term" value="C:cytosol"/>
    <property type="evidence" value="ECO:0007669"/>
    <property type="project" value="TreeGrafter"/>
</dbReference>
<comment type="similarity">
    <text evidence="1">Belongs to the carbamate kinase family.</text>
</comment>
<reference evidence="5" key="1">
    <citation type="submission" date="2018-05" db="EMBL/GenBank/DDBJ databases">
        <authorList>
            <person name="Lanie J.A."/>
            <person name="Ng W.-L."/>
            <person name="Kazmierczak K.M."/>
            <person name="Andrzejewski T.M."/>
            <person name="Davidsen T.M."/>
            <person name="Wayne K.J."/>
            <person name="Tettelin H."/>
            <person name="Glass J.I."/>
            <person name="Rusch D."/>
            <person name="Podicherti R."/>
            <person name="Tsui H.-C.T."/>
            <person name="Winkler M.E."/>
        </authorList>
    </citation>
    <scope>NUCLEOTIDE SEQUENCE</scope>
</reference>
<keyword evidence="2" id="KW-0808">Transferase</keyword>
<dbReference type="FunFam" id="3.40.1160.10:FF:000007">
    <property type="entry name" value="Carbamate kinase"/>
    <property type="match status" value="1"/>
</dbReference>
<dbReference type="Pfam" id="PF00696">
    <property type="entry name" value="AA_kinase"/>
    <property type="match status" value="1"/>
</dbReference>
<dbReference type="Gene3D" id="3.40.1160.10">
    <property type="entry name" value="Acetylglutamate kinase-like"/>
    <property type="match status" value="1"/>
</dbReference>
<accession>A0A382EDF0</accession>
<evidence type="ECO:0000313" key="5">
    <source>
        <dbReference type="EMBL" id="SVB47907.1"/>
    </source>
</evidence>
<dbReference type="PIRSF" id="PIRSF000723">
    <property type="entry name" value="Carbamate_kin"/>
    <property type="match status" value="1"/>
</dbReference>
<dbReference type="InterPro" id="IPR001048">
    <property type="entry name" value="Asp/Glu/Uridylate_kinase"/>
</dbReference>
<protein>
    <recommendedName>
        <fullName evidence="4">Aspartate/glutamate/uridylate kinase domain-containing protein</fullName>
    </recommendedName>
</protein>
<evidence type="ECO:0000256" key="1">
    <source>
        <dbReference type="ARBA" id="ARBA00011066"/>
    </source>
</evidence>
<dbReference type="PANTHER" id="PTHR30409">
    <property type="entry name" value="CARBAMATE KINASE"/>
    <property type="match status" value="1"/>
</dbReference>
<dbReference type="InterPro" id="IPR003964">
    <property type="entry name" value="Carb_kinase"/>
</dbReference>
<dbReference type="GO" id="GO:0008804">
    <property type="term" value="F:carbamate kinase activity"/>
    <property type="evidence" value="ECO:0007669"/>
    <property type="project" value="InterPro"/>
</dbReference>
<dbReference type="InterPro" id="IPR036393">
    <property type="entry name" value="AceGlu_kinase-like_sf"/>
</dbReference>
<proteinExistence type="inferred from homology"/>
<organism evidence="5">
    <name type="scientific">marine metagenome</name>
    <dbReference type="NCBI Taxonomy" id="408172"/>
    <lineage>
        <taxon>unclassified sequences</taxon>
        <taxon>metagenomes</taxon>
        <taxon>ecological metagenomes</taxon>
    </lineage>
</organism>
<sequence length="320" mass="35017">MYTSKNDIRKTALIAVGGNSLIVSKDKQAIPDQYEAAVQTVKRIVDMIEQNWNVVITHGSGPQVGFILRRSELASSEISQVPMDYADADIQGAVGYMFQRALHNEFTKRRIDRAPITVVTQVLVDKNDPAFDIPTKPIGPQLNEEIAKQRAIEHGWIVKEDAGRGWRRVVPSPEPKKIIELEQIRHLVDANYVVIACGGGGIPVIENEKNYLVGVEAVIDKDLASGMLASSLGVDLFIISTDVDKVAINFGKKNQQWLDCMTLSDARGFYAAGQFDEGSMGPKIQAMSQFLEHGGQRGLITNPENLELALQGKSGTAFGG</sequence>
<dbReference type="EMBL" id="UINC01043618">
    <property type="protein sequence ID" value="SVB47907.1"/>
    <property type="molecule type" value="Genomic_DNA"/>
</dbReference>
<dbReference type="GO" id="GO:0019546">
    <property type="term" value="P:L-arginine deiminase pathway"/>
    <property type="evidence" value="ECO:0007669"/>
    <property type="project" value="TreeGrafter"/>
</dbReference>
<dbReference type="NCBIfam" id="TIGR00746">
    <property type="entry name" value="arcC"/>
    <property type="match status" value="1"/>
</dbReference>
<evidence type="ECO:0000256" key="3">
    <source>
        <dbReference type="ARBA" id="ARBA00022777"/>
    </source>
</evidence>
<name>A0A382EDF0_9ZZZZ</name>
<gene>
    <name evidence="5" type="ORF">METZ01_LOCUS200761</name>
</gene>
<feature type="domain" description="Aspartate/glutamate/uridylate kinase" evidence="4">
    <location>
        <begin position="10"/>
        <end position="302"/>
    </location>
</feature>
<keyword evidence="3" id="KW-0418">Kinase</keyword>
<evidence type="ECO:0000259" key="4">
    <source>
        <dbReference type="Pfam" id="PF00696"/>
    </source>
</evidence>
<evidence type="ECO:0000256" key="2">
    <source>
        <dbReference type="ARBA" id="ARBA00022679"/>
    </source>
</evidence>
<dbReference type="SUPFAM" id="SSF53633">
    <property type="entry name" value="Carbamate kinase-like"/>
    <property type="match status" value="1"/>
</dbReference>
<dbReference type="CDD" id="cd04235">
    <property type="entry name" value="AAK_CK"/>
    <property type="match status" value="1"/>
</dbReference>